<evidence type="ECO:0000256" key="1">
    <source>
        <dbReference type="ARBA" id="ARBA00004533"/>
    </source>
</evidence>
<name>A0A847SH80_9NEIS</name>
<dbReference type="CDD" id="cd07984">
    <property type="entry name" value="LPLAT_LABLAT-like"/>
    <property type="match status" value="1"/>
</dbReference>
<evidence type="ECO:0000256" key="5">
    <source>
        <dbReference type="ARBA" id="ARBA00023136"/>
    </source>
</evidence>
<evidence type="ECO:0000256" key="2">
    <source>
        <dbReference type="ARBA" id="ARBA00022475"/>
    </source>
</evidence>
<accession>A0A847SH80</accession>
<dbReference type="GO" id="GO:0016746">
    <property type="term" value="F:acyltransferase activity"/>
    <property type="evidence" value="ECO:0007669"/>
    <property type="project" value="UniProtKB-KW"/>
</dbReference>
<keyword evidence="5" id="KW-0472">Membrane</keyword>
<evidence type="ECO:0000313" key="7">
    <source>
        <dbReference type="EMBL" id="NLR76539.1"/>
    </source>
</evidence>
<keyword evidence="4 7" id="KW-0808">Transferase</keyword>
<dbReference type="PANTHER" id="PTHR30606">
    <property type="entry name" value="LIPID A BIOSYNTHESIS LAUROYL ACYLTRANSFERASE"/>
    <property type="match status" value="1"/>
</dbReference>
<dbReference type="GO" id="GO:0009247">
    <property type="term" value="P:glycolipid biosynthetic process"/>
    <property type="evidence" value="ECO:0007669"/>
    <property type="project" value="UniProtKB-ARBA"/>
</dbReference>
<evidence type="ECO:0000256" key="3">
    <source>
        <dbReference type="ARBA" id="ARBA00022519"/>
    </source>
</evidence>
<keyword evidence="8" id="KW-1185">Reference proteome</keyword>
<keyword evidence="3" id="KW-0997">Cell inner membrane</keyword>
<dbReference type="PIRSF" id="PIRSF026649">
    <property type="entry name" value="MsbB"/>
    <property type="match status" value="1"/>
</dbReference>
<dbReference type="RefSeq" id="WP_168878213.1">
    <property type="nucleotide sequence ID" value="NZ_JABAIM010000004.1"/>
</dbReference>
<evidence type="ECO:0000256" key="6">
    <source>
        <dbReference type="ARBA" id="ARBA00023315"/>
    </source>
</evidence>
<dbReference type="Proteomes" id="UP000587991">
    <property type="component" value="Unassembled WGS sequence"/>
</dbReference>
<evidence type="ECO:0000256" key="4">
    <source>
        <dbReference type="ARBA" id="ARBA00022679"/>
    </source>
</evidence>
<comment type="caution">
    <text evidence="7">The sequence shown here is derived from an EMBL/GenBank/DDBJ whole genome shotgun (WGS) entry which is preliminary data.</text>
</comment>
<protein>
    <submittedName>
        <fullName evidence="7">Lipid A biosynthesis acyltransferase</fullName>
    </submittedName>
</protein>
<gene>
    <name evidence="7" type="ORF">HF682_15335</name>
</gene>
<evidence type="ECO:0000313" key="8">
    <source>
        <dbReference type="Proteomes" id="UP000587991"/>
    </source>
</evidence>
<dbReference type="EMBL" id="JABAIM010000004">
    <property type="protein sequence ID" value="NLR76539.1"/>
    <property type="molecule type" value="Genomic_DNA"/>
</dbReference>
<reference evidence="7 8" key="1">
    <citation type="submission" date="2020-04" db="EMBL/GenBank/DDBJ databases">
        <title>Draft genome of Leeia sp. IMCC25680.</title>
        <authorList>
            <person name="Song J."/>
            <person name="Cho J.-C."/>
        </authorList>
    </citation>
    <scope>NUCLEOTIDE SEQUENCE [LARGE SCALE GENOMIC DNA]</scope>
    <source>
        <strain evidence="7 8">IMCC25680</strain>
    </source>
</reference>
<keyword evidence="6 7" id="KW-0012">Acyltransferase</keyword>
<keyword evidence="2" id="KW-1003">Cell membrane</keyword>
<dbReference type="Pfam" id="PF03279">
    <property type="entry name" value="Lip_A_acyltrans"/>
    <property type="match status" value="1"/>
</dbReference>
<dbReference type="GO" id="GO:0005886">
    <property type="term" value="C:plasma membrane"/>
    <property type="evidence" value="ECO:0007669"/>
    <property type="project" value="UniProtKB-SubCell"/>
</dbReference>
<dbReference type="AlphaFoldDB" id="A0A847SH80"/>
<sequence length="285" mass="33424">MRVVLGVFYLLHFLPRWLFKGLAWGLGNLLYLLSPARRRVGRYNLRQAFPELDERARNRLLRQHYQLFMLGLLDHAYLWYGSPARLRKLIRIEGLDALPEGPQLWLAPHFNGLAAGGQRIVLERACSAVYVQQKNPVLDWFMQERRERFGNCRMLSRQAGVRAILQAYKDGFQLHYSPDLDYGARDAVFVPFFGQLAATVTALPRLAKITRARVVPMVTTMEPHGYTIRFHPGWSDYPTEDVKADVRRMNAWLEDMIRQYPAQYFWLHKRYKTRPAGERNPYQDD</sequence>
<proteinExistence type="predicted"/>
<dbReference type="PANTHER" id="PTHR30606:SF9">
    <property type="entry name" value="LIPID A BIOSYNTHESIS LAUROYLTRANSFERASE"/>
    <property type="match status" value="1"/>
</dbReference>
<dbReference type="InterPro" id="IPR004960">
    <property type="entry name" value="LipA_acyltrans"/>
</dbReference>
<comment type="subcellular location">
    <subcellularLocation>
        <location evidence="1">Cell inner membrane</location>
    </subcellularLocation>
</comment>
<organism evidence="7 8">
    <name type="scientific">Leeia aquatica</name>
    <dbReference type="NCBI Taxonomy" id="2725557"/>
    <lineage>
        <taxon>Bacteria</taxon>
        <taxon>Pseudomonadati</taxon>
        <taxon>Pseudomonadota</taxon>
        <taxon>Betaproteobacteria</taxon>
        <taxon>Neisseriales</taxon>
        <taxon>Leeiaceae</taxon>
        <taxon>Leeia</taxon>
    </lineage>
</organism>